<gene>
    <name evidence="2" type="ORF">Mrose_03321</name>
</gene>
<dbReference type="RefSeq" id="WP_119280223.1">
    <property type="nucleotide sequence ID" value="NZ_QWLA01000098.1"/>
</dbReference>
<feature type="region of interest" description="Disordered" evidence="1">
    <location>
        <begin position="326"/>
        <end position="404"/>
    </location>
</feature>
<evidence type="ECO:0000313" key="2">
    <source>
        <dbReference type="EMBL" id="RIH82648.1"/>
    </source>
</evidence>
<evidence type="ECO:0000313" key="3">
    <source>
        <dbReference type="Proteomes" id="UP000265341"/>
    </source>
</evidence>
<comment type="caution">
    <text evidence="2">The sequence shown here is derived from an EMBL/GenBank/DDBJ whole genome shotgun (WGS) entry which is preliminary data.</text>
</comment>
<feature type="compositionally biased region" description="Basic and acidic residues" evidence="1">
    <location>
        <begin position="89"/>
        <end position="104"/>
    </location>
</feature>
<sequence>MSVIRRGPKRDFTVLPNATLNDARLSWEALGMLAYLVSKPTDWQVRVADLTRRPGSGRDRTYRILEELARNGYLERRQLKDARGRFTGREYLVHDESQDPRPENPDTAGPYPAKPELKKEGIKQKTEFNEQESSILASSKELLAIPSAGGAAEGAAPRTPSRAAPASPARGMLRQEDAPLSGRAAPAHRSEGAPHGSQAEGSSPATRGGHPAKRHDAVGELAQALGLAGWQKNFARVAVSEERTRNAWFYLARQAPRALKGSYRLLNKTGERGPVTWGSWLPLLAEDVRAYGEARVARALELAVVQSTPKGAWNYYRAVVEDRPAHTEPEAARWGNPPRGRSPSGRADARAPQGRPPAPGAWERLEAEYGPLTSSYGLDELEREYGARRRAPGGDPLPGEVADV</sequence>
<reference evidence="2 3" key="1">
    <citation type="submission" date="2018-08" db="EMBL/GenBank/DDBJ databases">
        <title>Meiothermus roseus NBRC 110900 genome sequencing project.</title>
        <authorList>
            <person name="Da Costa M.S."/>
            <person name="Albuquerque L."/>
            <person name="Raposo P."/>
            <person name="Froufe H.J.C."/>
            <person name="Barroso C.S."/>
            <person name="Egas C."/>
        </authorList>
    </citation>
    <scope>NUCLEOTIDE SEQUENCE [LARGE SCALE GENOMIC DNA]</scope>
    <source>
        <strain evidence="2 3">NBRC 110900</strain>
    </source>
</reference>
<dbReference type="EMBL" id="QWLA01000098">
    <property type="protein sequence ID" value="RIH82648.1"/>
    <property type="molecule type" value="Genomic_DNA"/>
</dbReference>
<feature type="region of interest" description="Disordered" evidence="1">
    <location>
        <begin position="89"/>
        <end position="118"/>
    </location>
</feature>
<dbReference type="OrthoDB" id="9803733at2"/>
<proteinExistence type="predicted"/>
<organism evidence="2 3">
    <name type="scientific">Calidithermus roseus</name>
    <dbReference type="NCBI Taxonomy" id="1644118"/>
    <lineage>
        <taxon>Bacteria</taxon>
        <taxon>Thermotogati</taxon>
        <taxon>Deinococcota</taxon>
        <taxon>Deinococci</taxon>
        <taxon>Thermales</taxon>
        <taxon>Thermaceae</taxon>
        <taxon>Calidithermus</taxon>
    </lineage>
</organism>
<keyword evidence="3" id="KW-1185">Reference proteome</keyword>
<name>A0A399EFB7_9DEIN</name>
<feature type="compositionally biased region" description="Low complexity" evidence="1">
    <location>
        <begin position="148"/>
        <end position="170"/>
    </location>
</feature>
<accession>A0A399EFB7</accession>
<dbReference type="AlphaFoldDB" id="A0A399EFB7"/>
<dbReference type="Proteomes" id="UP000265341">
    <property type="component" value="Unassembled WGS sequence"/>
</dbReference>
<feature type="region of interest" description="Disordered" evidence="1">
    <location>
        <begin position="148"/>
        <end position="213"/>
    </location>
</feature>
<evidence type="ECO:0000256" key="1">
    <source>
        <dbReference type="SAM" id="MobiDB-lite"/>
    </source>
</evidence>
<evidence type="ECO:0008006" key="4">
    <source>
        <dbReference type="Google" id="ProtNLM"/>
    </source>
</evidence>
<protein>
    <recommendedName>
        <fullName evidence="4">Helix-turn-helix domain protein</fullName>
    </recommendedName>
</protein>